<evidence type="ECO:0000259" key="3">
    <source>
        <dbReference type="Pfam" id="PF01370"/>
    </source>
</evidence>
<sequence length="339" mass="36437">MATTILITGATGLIGFRILLAALAAGHNVRYTVRSDEKAKIVSSNPVVQKLAPGSRLSSAIIPDFSAEGAFDSALQGVTHVIHAGSPVPFPTFNPMTQVFQPTVKNTSGLLSSALKVPSVQRVIITSSIVGNIGLVPPPTPVSASTRVPLPNPIPSTFGDVFEGYITGKIVELHNTDEFVKTHKPHFTVSHVIPGYVFGRNELALDPVMMQTQNSSNNFLMMGLVGNELPFPIHGGFVHIDDLGDLHLAVLFRKAKEGEVQDYGVATKVDYDTAFDHVEKAFPKAVKEGVFKRGKVPTLPVNYESSDVEELLGRKLKGFNDAAVDVASQYLEKLGKEKA</sequence>
<dbReference type="STRING" id="1287681.M7SXZ7"/>
<evidence type="ECO:0000256" key="2">
    <source>
        <dbReference type="ARBA" id="ARBA00023445"/>
    </source>
</evidence>
<dbReference type="OrthoDB" id="2735536at2759"/>
<dbReference type="KEGG" id="ela:UCREL1_3823"/>
<dbReference type="SUPFAM" id="SSF51735">
    <property type="entry name" value="NAD(P)-binding Rossmann-fold domains"/>
    <property type="match status" value="1"/>
</dbReference>
<organism evidence="4 5">
    <name type="scientific">Eutypa lata (strain UCR-EL1)</name>
    <name type="common">Grapevine dieback disease fungus</name>
    <name type="synonym">Eutypa armeniacae</name>
    <dbReference type="NCBI Taxonomy" id="1287681"/>
    <lineage>
        <taxon>Eukaryota</taxon>
        <taxon>Fungi</taxon>
        <taxon>Dikarya</taxon>
        <taxon>Ascomycota</taxon>
        <taxon>Pezizomycotina</taxon>
        <taxon>Sordariomycetes</taxon>
        <taxon>Xylariomycetidae</taxon>
        <taxon>Xylariales</taxon>
        <taxon>Diatrypaceae</taxon>
        <taxon>Eutypa</taxon>
    </lineage>
</organism>
<keyword evidence="5" id="KW-1185">Reference proteome</keyword>
<dbReference type="InterPro" id="IPR050425">
    <property type="entry name" value="NAD(P)_dehydrat-like"/>
</dbReference>
<dbReference type="InterPro" id="IPR001509">
    <property type="entry name" value="Epimerase_deHydtase"/>
</dbReference>
<name>M7SXZ7_EUTLA</name>
<dbReference type="PANTHER" id="PTHR10366">
    <property type="entry name" value="NAD DEPENDENT EPIMERASE/DEHYDRATASE"/>
    <property type="match status" value="1"/>
</dbReference>
<dbReference type="Pfam" id="PF01370">
    <property type="entry name" value="Epimerase"/>
    <property type="match status" value="1"/>
</dbReference>
<dbReference type="AlphaFoldDB" id="M7SXZ7"/>
<dbReference type="PANTHER" id="PTHR10366:SF812">
    <property type="entry name" value="VPS9 DOMAIN-CONTAINING PROTEIN"/>
    <property type="match status" value="1"/>
</dbReference>
<evidence type="ECO:0000256" key="1">
    <source>
        <dbReference type="ARBA" id="ARBA00023002"/>
    </source>
</evidence>
<keyword evidence="1" id="KW-0560">Oxidoreductase</keyword>
<dbReference type="Proteomes" id="UP000012174">
    <property type="component" value="Unassembled WGS sequence"/>
</dbReference>
<dbReference type="OMA" id="KESHWSD"/>
<dbReference type="EMBL" id="KB706127">
    <property type="protein sequence ID" value="EMR69137.1"/>
    <property type="molecule type" value="Genomic_DNA"/>
</dbReference>
<accession>M7SXZ7</accession>
<dbReference type="GO" id="GO:0016616">
    <property type="term" value="F:oxidoreductase activity, acting on the CH-OH group of donors, NAD or NADP as acceptor"/>
    <property type="evidence" value="ECO:0007669"/>
    <property type="project" value="TreeGrafter"/>
</dbReference>
<dbReference type="InterPro" id="IPR036291">
    <property type="entry name" value="NAD(P)-bd_dom_sf"/>
</dbReference>
<proteinExistence type="inferred from homology"/>
<comment type="similarity">
    <text evidence="2">Belongs to the NAD(P)-dependent epimerase/dehydratase family. Dihydroflavonol-4-reductase subfamily.</text>
</comment>
<feature type="domain" description="NAD-dependent epimerase/dehydratase" evidence="3">
    <location>
        <begin position="5"/>
        <end position="135"/>
    </location>
</feature>
<dbReference type="HOGENOM" id="CLU_007383_9_2_1"/>
<reference evidence="5" key="1">
    <citation type="journal article" date="2013" name="Genome Announc.">
        <title>Draft genome sequence of the grapevine dieback fungus Eutypa lata UCR-EL1.</title>
        <authorList>
            <person name="Blanco-Ulate B."/>
            <person name="Rolshausen P.E."/>
            <person name="Cantu D."/>
        </authorList>
    </citation>
    <scope>NUCLEOTIDE SEQUENCE [LARGE SCALE GENOMIC DNA]</scope>
    <source>
        <strain evidence="5">UCR-EL1</strain>
    </source>
</reference>
<evidence type="ECO:0000313" key="4">
    <source>
        <dbReference type="EMBL" id="EMR69137.1"/>
    </source>
</evidence>
<protein>
    <submittedName>
        <fullName evidence="4">Putative 3-beta hydroxysteroid dehydrogenase protein</fullName>
    </submittedName>
</protein>
<gene>
    <name evidence="4" type="ORF">UCREL1_3823</name>
</gene>
<dbReference type="Gene3D" id="3.40.50.720">
    <property type="entry name" value="NAD(P)-binding Rossmann-like Domain"/>
    <property type="match status" value="1"/>
</dbReference>
<evidence type="ECO:0000313" key="5">
    <source>
        <dbReference type="Proteomes" id="UP000012174"/>
    </source>
</evidence>
<dbReference type="eggNOG" id="KOG1502">
    <property type="taxonomic scope" value="Eukaryota"/>
</dbReference>